<dbReference type="Gene3D" id="1.20.1740.10">
    <property type="entry name" value="Amino acid/polyamine transporter I"/>
    <property type="match status" value="1"/>
</dbReference>
<evidence type="ECO:0000313" key="8">
    <source>
        <dbReference type="Proteomes" id="UP000001593"/>
    </source>
</evidence>
<dbReference type="GO" id="GO:0006865">
    <property type="term" value="P:amino acid transport"/>
    <property type="evidence" value="ECO:0000318"/>
    <property type="project" value="GO_Central"/>
</dbReference>
<feature type="transmembrane region" description="Helical" evidence="5">
    <location>
        <begin position="355"/>
        <end position="376"/>
    </location>
</feature>
<keyword evidence="3 5" id="KW-1133">Transmembrane helix</keyword>
<proteinExistence type="predicted"/>
<dbReference type="STRING" id="45351.A7S7D5"/>
<feature type="transmembrane region" description="Helical" evidence="5">
    <location>
        <begin position="260"/>
        <end position="287"/>
    </location>
</feature>
<keyword evidence="8" id="KW-1185">Reference proteome</keyword>
<keyword evidence="4 5" id="KW-0472">Membrane</keyword>
<dbReference type="Pfam" id="PF13906">
    <property type="entry name" value="AA_permease_C"/>
    <property type="match status" value="1"/>
</dbReference>
<feature type="transmembrane region" description="Helical" evidence="5">
    <location>
        <begin position="382"/>
        <end position="400"/>
    </location>
</feature>
<evidence type="ECO:0000256" key="2">
    <source>
        <dbReference type="ARBA" id="ARBA00022692"/>
    </source>
</evidence>
<dbReference type="Proteomes" id="UP000001593">
    <property type="component" value="Unassembled WGS sequence"/>
</dbReference>
<dbReference type="InterPro" id="IPR002293">
    <property type="entry name" value="AA/rel_permease1"/>
</dbReference>
<comment type="subcellular location">
    <subcellularLocation>
        <location evidence="1">Membrane</location>
        <topology evidence="1">Multi-pass membrane protein</topology>
    </subcellularLocation>
</comment>
<dbReference type="Pfam" id="PF13520">
    <property type="entry name" value="AA_permease_2"/>
    <property type="match status" value="1"/>
</dbReference>
<dbReference type="GO" id="GO:0015171">
    <property type="term" value="F:amino acid transmembrane transporter activity"/>
    <property type="evidence" value="ECO:0000318"/>
    <property type="project" value="GO_Central"/>
</dbReference>
<accession>A7S7D5</accession>
<keyword evidence="2 5" id="KW-0812">Transmembrane</keyword>
<gene>
    <name evidence="7" type="ORF">NEMVEDRAFT_v1g167343</name>
</gene>
<feature type="non-terminal residue" evidence="7">
    <location>
        <position position="1"/>
    </location>
</feature>
<dbReference type="OMA" id="GPTVFNW"/>
<dbReference type="HOGENOM" id="CLU_007946_15_7_1"/>
<evidence type="ECO:0000256" key="4">
    <source>
        <dbReference type="ARBA" id="ARBA00023136"/>
    </source>
</evidence>
<name>A7S7D5_NEMVE</name>
<dbReference type="PANTHER" id="PTHR43243">
    <property type="entry name" value="INNER MEMBRANE TRANSPORTER YGJI-RELATED"/>
    <property type="match status" value="1"/>
</dbReference>
<organism evidence="7 8">
    <name type="scientific">Nematostella vectensis</name>
    <name type="common">Starlet sea anemone</name>
    <dbReference type="NCBI Taxonomy" id="45351"/>
    <lineage>
        <taxon>Eukaryota</taxon>
        <taxon>Metazoa</taxon>
        <taxon>Cnidaria</taxon>
        <taxon>Anthozoa</taxon>
        <taxon>Hexacorallia</taxon>
        <taxon>Actiniaria</taxon>
        <taxon>Edwardsiidae</taxon>
        <taxon>Nematostella</taxon>
    </lineage>
</organism>
<dbReference type="AlphaFoldDB" id="A7S7D5"/>
<sequence>MSSFISGLLRRKSQGTWFQESGLARCMDLFDLTVLGLGGMLDAGIYVVIGQLAIVAGPSVIVSFLVATVAALLAGLSYAELSSRITKTGSAYVFTYVTLGEVLGFFVGWSMLAEYIVNAASMAKACSLYINSLSGGAVYSYLAENISWGARNNYVGHFPDLVALALVLCSVVIIGLGVRESKTLMDIIMIMNGTVILFSIVSGVVFADTKLWSTPQKFAPKGLDGIILAIPQCFYCLSGFDTIPTASEEALEPSRTVPKAIVLCLVITSCAYLGISSIITLMVPYTAIDYHSPLAEAFSTRGFPPGYYVVSIGATAAIFASLLASYYAASRLLYSLSYDGLICMFLNKINKSRQVPLNSVIAVGVITGLSSLVFNMRELVELVAVATICTYTSVSVCVLVSRFQADYTTKNYQAISESDRFLVSPPVTSWSLHAAIVAIVVYILSLIAFSTSAFIWWENKDPMDPATIVMLCVYGVTAVAAVIALGAIPQNHASFPYMVPLAVPIISILLNVFVIVRVKPQAFAIFLLWVALGALVYFGYGIRHSTE</sequence>
<feature type="transmembrane region" description="Helical" evidence="5">
    <location>
        <begin position="430"/>
        <end position="456"/>
    </location>
</feature>
<feature type="domain" description="Cationic amino acid transporter C-terminal" evidence="6">
    <location>
        <begin position="499"/>
        <end position="545"/>
    </location>
</feature>
<dbReference type="InParanoid" id="A7S7D5"/>
<feature type="transmembrane region" description="Helical" evidence="5">
    <location>
        <begin position="184"/>
        <end position="207"/>
    </location>
</feature>
<dbReference type="InterPro" id="IPR029485">
    <property type="entry name" value="CAT_C"/>
</dbReference>
<feature type="transmembrane region" description="Helical" evidence="5">
    <location>
        <begin position="522"/>
        <end position="542"/>
    </location>
</feature>
<evidence type="ECO:0000256" key="5">
    <source>
        <dbReference type="SAM" id="Phobius"/>
    </source>
</evidence>
<evidence type="ECO:0000259" key="6">
    <source>
        <dbReference type="Pfam" id="PF13906"/>
    </source>
</evidence>
<feature type="transmembrane region" description="Helical" evidence="5">
    <location>
        <begin position="60"/>
        <end position="79"/>
    </location>
</feature>
<evidence type="ECO:0000313" key="7">
    <source>
        <dbReference type="EMBL" id="EDO40406.1"/>
    </source>
</evidence>
<feature type="transmembrane region" description="Helical" evidence="5">
    <location>
        <begin position="307"/>
        <end position="334"/>
    </location>
</feature>
<feature type="transmembrane region" description="Helical" evidence="5">
    <location>
        <begin position="468"/>
        <end position="488"/>
    </location>
</feature>
<dbReference type="PhylomeDB" id="A7S7D5"/>
<dbReference type="EMBL" id="DS469592">
    <property type="protein sequence ID" value="EDO40406.1"/>
    <property type="molecule type" value="Genomic_DNA"/>
</dbReference>
<reference evidence="7 8" key="1">
    <citation type="journal article" date="2007" name="Science">
        <title>Sea anemone genome reveals ancestral eumetazoan gene repertoire and genomic organization.</title>
        <authorList>
            <person name="Putnam N.H."/>
            <person name="Srivastava M."/>
            <person name="Hellsten U."/>
            <person name="Dirks B."/>
            <person name="Chapman J."/>
            <person name="Salamov A."/>
            <person name="Terry A."/>
            <person name="Shapiro H."/>
            <person name="Lindquist E."/>
            <person name="Kapitonov V.V."/>
            <person name="Jurka J."/>
            <person name="Genikhovich G."/>
            <person name="Grigoriev I.V."/>
            <person name="Lucas S.M."/>
            <person name="Steele R.E."/>
            <person name="Finnerty J.R."/>
            <person name="Technau U."/>
            <person name="Martindale M.Q."/>
            <person name="Rokhsar D.S."/>
        </authorList>
    </citation>
    <scope>NUCLEOTIDE SEQUENCE [LARGE SCALE GENOMIC DNA]</scope>
    <source>
        <strain evidence="8">CH2 X CH6</strain>
    </source>
</reference>
<feature type="transmembrane region" description="Helical" evidence="5">
    <location>
        <begin position="115"/>
        <end position="142"/>
    </location>
</feature>
<feature type="transmembrane region" description="Helical" evidence="5">
    <location>
        <begin position="29"/>
        <end position="54"/>
    </location>
</feature>
<feature type="transmembrane region" description="Helical" evidence="5">
    <location>
        <begin position="495"/>
        <end position="516"/>
    </location>
</feature>
<dbReference type="GO" id="GO:0005886">
    <property type="term" value="C:plasma membrane"/>
    <property type="evidence" value="ECO:0000318"/>
    <property type="project" value="GO_Central"/>
</dbReference>
<evidence type="ECO:0000256" key="1">
    <source>
        <dbReference type="ARBA" id="ARBA00004141"/>
    </source>
</evidence>
<feature type="transmembrane region" description="Helical" evidence="5">
    <location>
        <begin position="154"/>
        <end position="178"/>
    </location>
</feature>
<evidence type="ECO:0000256" key="3">
    <source>
        <dbReference type="ARBA" id="ARBA00022989"/>
    </source>
</evidence>
<protein>
    <recommendedName>
        <fullName evidence="6">Cationic amino acid transporter C-terminal domain-containing protein</fullName>
    </recommendedName>
</protein>
<feature type="transmembrane region" description="Helical" evidence="5">
    <location>
        <begin position="91"/>
        <end position="109"/>
    </location>
</feature>
<dbReference type="PANTHER" id="PTHR43243:SF105">
    <property type="entry name" value="CATIONIC AMINO ACID TRANSPORTER C-TERMINAL DOMAIN-CONTAINING PROTEIN"/>
    <property type="match status" value="1"/>
</dbReference>
<dbReference type="eggNOG" id="KOG1286">
    <property type="taxonomic scope" value="Eukaryota"/>
</dbReference>